<evidence type="ECO:0000256" key="1">
    <source>
        <dbReference type="SAM" id="MobiDB-lite"/>
    </source>
</evidence>
<evidence type="ECO:0000313" key="4">
    <source>
        <dbReference type="Proteomes" id="UP001371305"/>
    </source>
</evidence>
<dbReference type="RefSeq" id="WP_341404741.1">
    <property type="nucleotide sequence ID" value="NZ_JBBUKT010000004.1"/>
</dbReference>
<evidence type="ECO:0000256" key="2">
    <source>
        <dbReference type="SAM" id="Phobius"/>
    </source>
</evidence>
<keyword evidence="2" id="KW-0472">Membrane</keyword>
<name>A0ABU9AUC5_9BACT</name>
<dbReference type="EMBL" id="JBBUKT010000004">
    <property type="protein sequence ID" value="MEK7951138.1"/>
    <property type="molecule type" value="Genomic_DNA"/>
</dbReference>
<organism evidence="3 4">
    <name type="scientific">Luteolibacter soli</name>
    <dbReference type="NCBI Taxonomy" id="3135280"/>
    <lineage>
        <taxon>Bacteria</taxon>
        <taxon>Pseudomonadati</taxon>
        <taxon>Verrucomicrobiota</taxon>
        <taxon>Verrucomicrobiia</taxon>
        <taxon>Verrucomicrobiales</taxon>
        <taxon>Verrucomicrobiaceae</taxon>
        <taxon>Luteolibacter</taxon>
    </lineage>
</organism>
<feature type="region of interest" description="Disordered" evidence="1">
    <location>
        <begin position="189"/>
        <end position="221"/>
    </location>
</feature>
<evidence type="ECO:0008006" key="5">
    <source>
        <dbReference type="Google" id="ProtNLM"/>
    </source>
</evidence>
<feature type="compositionally biased region" description="Pro residues" evidence="1">
    <location>
        <begin position="207"/>
        <end position="216"/>
    </location>
</feature>
<reference evidence="3 4" key="1">
    <citation type="submission" date="2024-04" db="EMBL/GenBank/DDBJ databases">
        <title>Luteolibacter sp. isolated from soil.</title>
        <authorList>
            <person name="An J."/>
        </authorList>
    </citation>
    <scope>NUCLEOTIDE SEQUENCE [LARGE SCALE GENOMIC DNA]</scope>
    <source>
        <strain evidence="3 4">Y139</strain>
    </source>
</reference>
<feature type="region of interest" description="Disordered" evidence="1">
    <location>
        <begin position="715"/>
        <end position="739"/>
    </location>
</feature>
<proteinExistence type="predicted"/>
<comment type="caution">
    <text evidence="3">The sequence shown here is derived from an EMBL/GenBank/DDBJ whole genome shotgun (WGS) entry which is preliminary data.</text>
</comment>
<feature type="compositionally biased region" description="Polar residues" evidence="1">
    <location>
        <begin position="724"/>
        <end position="733"/>
    </location>
</feature>
<sequence>MTNQRRSPRLAPAFTLPAVMVVSAAMLILAVGLLAIMGIEKKTARSFTDSKRAELAARAGLEDFRAVLRTETANDDYLVIAGTPPNLPTEDRQANKHLFIARGSGGGDNVEYRYLPLFSTSTLPDKSAKLAAPKITDGEEGKGYTYIKGPPWLEPAHVEWIPVRDEKGNMVSRYAYWVEDLQSKVDATTAGNNEGEAGGNDRNAWPFPAPGINPKPPAKDEPKLDRVAVHVLDPATTTTEDGDGKLFGKISKGRPAMLSPDSVAAAVGYDAPLKRKDNGQLEDPLAAALEKSASAVNEPYKEHPVVPFAAGISADAAGKPKRNLNKMLGSPRASAIDEFAAWIDTALPNFKNRKGGFPDDYLRTLAANAFDYVDTDNDPSIKVGSYRGLDGYPLVSEFVMSFRWENTARENGRLYLVLEIGTFIELWNMTDQPVSGQGQVTFESKFSFATGANPGMELEEVAGEKDVAQPTLEKKDGYLWYPPFAVTLLPNEYRVYPSRVRLKIDVGAASGFIASPLDLGATQQDNASGYRFRWNNVIVDQSRANTWKQGRNVEFPNGVRQFSRATVPAHSHSLGPLNGGPFQNNMGDPRMAMYLSTPQASNAYPGNYSPNRRNIRWTSIYSSDTTKRRYYGRVLPAEWPDGGHNSAFGSSSFISSDEQIKPDDPKFYTGVPAPRQDQAPMRLSNKGRFYSATELGRVYDPIMWYPVYADITGKPGTGKRDTDTLNAASTPSLPTERASFPDLAVGSTANPAYGGGNTLRVGRFEHPLLERPGMHATHLLDIFHAGEATSDSASEREGNLITMQGNVNLNTADTDAIRALVAGTLKQDPALCQVTSTSHQTTSLMAPPTNPLKLGSPMRTKIADRVAEAIIRKRPFASAADIAYARDNEEKPVFGNREVYTQNTRIEWTDSAAEEVFHRLYDASTLRSRNFRVWVIGQAVAPLSKNSTAEPEVLSECKKSFTVFADPGKRKDDDTIDTATYRPRVTHENDF</sequence>
<gene>
    <name evidence="3" type="ORF">WKV53_11545</name>
</gene>
<feature type="transmembrane region" description="Helical" evidence="2">
    <location>
        <begin position="12"/>
        <end position="39"/>
    </location>
</feature>
<dbReference type="Proteomes" id="UP001371305">
    <property type="component" value="Unassembled WGS sequence"/>
</dbReference>
<keyword evidence="2" id="KW-0812">Transmembrane</keyword>
<evidence type="ECO:0000313" key="3">
    <source>
        <dbReference type="EMBL" id="MEK7951138.1"/>
    </source>
</evidence>
<keyword evidence="4" id="KW-1185">Reference proteome</keyword>
<accession>A0ABU9AUC5</accession>
<keyword evidence="2" id="KW-1133">Transmembrane helix</keyword>
<protein>
    <recommendedName>
        <fullName evidence="5">Verru_Chthon cassette protein A</fullName>
    </recommendedName>
</protein>